<evidence type="ECO:0000313" key="4">
    <source>
        <dbReference type="Proteomes" id="UP001497392"/>
    </source>
</evidence>
<evidence type="ECO:0000256" key="1">
    <source>
        <dbReference type="SAM" id="MobiDB-lite"/>
    </source>
</evidence>
<feature type="region of interest" description="Disordered" evidence="1">
    <location>
        <begin position="1"/>
        <end position="25"/>
    </location>
</feature>
<proteinExistence type="predicted"/>
<keyword evidence="2" id="KW-0472">Membrane</keyword>
<gene>
    <name evidence="3" type="primary">g6070</name>
    <name evidence="3" type="ORF">VP750_LOCUS5197</name>
</gene>
<accession>A0ABP1FUG4</accession>
<dbReference type="Proteomes" id="UP001497392">
    <property type="component" value="Unassembled WGS sequence"/>
</dbReference>
<evidence type="ECO:0000256" key="2">
    <source>
        <dbReference type="SAM" id="Phobius"/>
    </source>
</evidence>
<keyword evidence="2" id="KW-1133">Transmembrane helix</keyword>
<dbReference type="EMBL" id="CAXHTA020000009">
    <property type="protein sequence ID" value="CAL5223538.1"/>
    <property type="molecule type" value="Genomic_DNA"/>
</dbReference>
<organism evidence="3 4">
    <name type="scientific">Coccomyxa viridis</name>
    <dbReference type="NCBI Taxonomy" id="1274662"/>
    <lineage>
        <taxon>Eukaryota</taxon>
        <taxon>Viridiplantae</taxon>
        <taxon>Chlorophyta</taxon>
        <taxon>core chlorophytes</taxon>
        <taxon>Trebouxiophyceae</taxon>
        <taxon>Trebouxiophyceae incertae sedis</taxon>
        <taxon>Coccomyxaceae</taxon>
        <taxon>Coccomyxa</taxon>
    </lineage>
</organism>
<feature type="transmembrane region" description="Helical" evidence="2">
    <location>
        <begin position="119"/>
        <end position="139"/>
    </location>
</feature>
<reference evidence="3 4" key="1">
    <citation type="submission" date="2024-06" db="EMBL/GenBank/DDBJ databases">
        <authorList>
            <person name="Kraege A."/>
            <person name="Thomma B."/>
        </authorList>
    </citation>
    <scope>NUCLEOTIDE SEQUENCE [LARGE SCALE GENOMIC DNA]</scope>
</reference>
<name>A0ABP1FUG4_9CHLO</name>
<protein>
    <submittedName>
        <fullName evidence="3">G6070 protein</fullName>
    </submittedName>
</protein>
<evidence type="ECO:0000313" key="3">
    <source>
        <dbReference type="EMBL" id="CAL5223538.1"/>
    </source>
</evidence>
<keyword evidence="2" id="KW-0812">Transmembrane</keyword>
<keyword evidence="4" id="KW-1185">Reference proteome</keyword>
<comment type="caution">
    <text evidence="3">The sequence shown here is derived from an EMBL/GenBank/DDBJ whole genome shotgun (WGS) entry which is preliminary data.</text>
</comment>
<feature type="compositionally biased region" description="Polar residues" evidence="1">
    <location>
        <begin position="1"/>
        <end position="21"/>
    </location>
</feature>
<sequence>MTLTASTFKGTALPTQRSTTAPAGRRSVVTEARFLRGIRPKEDVKKGKEFANSKVKKAGKLLPNNPKILNEIGPSRAGRLSNVRNVPRQGGFGAGLPYQKPKAGIPSARGIGPLAGIDPLLYVGGLIAVFLVLIVPQLLTNSG</sequence>